<keyword evidence="2" id="KW-1185">Reference proteome</keyword>
<name>A0ACB9T144_HOLOL</name>
<sequence>MPSIFKRGMIFVTFFGSCFAIALLVASLGTKHWVNAGARRTSNPEESEGRIHFGLFDGKKELNVAYGWRTYDIDVLHLLRYEPDFLNYWLWLGTLTCICAGLLFSGLSGVFAAINAATSTSTCLANSKGLFLWNTLALFVNAGAAGLWVGQYYMNIQYNVLSTQDLENMWISGGMAELGYSFWFVVGAAMANFVDVIILMIAHSNSDVDPIIPMLEEKTNGAIMLY</sequence>
<dbReference type="Proteomes" id="UP001056778">
    <property type="component" value="Chromosome 5"/>
</dbReference>
<gene>
    <name evidence="1" type="ORF">MML48_5g00020959</name>
</gene>
<organism evidence="1 2">
    <name type="scientific">Holotrichia oblita</name>
    <name type="common">Chafer beetle</name>
    <dbReference type="NCBI Taxonomy" id="644536"/>
    <lineage>
        <taxon>Eukaryota</taxon>
        <taxon>Metazoa</taxon>
        <taxon>Ecdysozoa</taxon>
        <taxon>Arthropoda</taxon>
        <taxon>Hexapoda</taxon>
        <taxon>Insecta</taxon>
        <taxon>Pterygota</taxon>
        <taxon>Neoptera</taxon>
        <taxon>Endopterygota</taxon>
        <taxon>Coleoptera</taxon>
        <taxon>Polyphaga</taxon>
        <taxon>Scarabaeiformia</taxon>
        <taxon>Scarabaeidae</taxon>
        <taxon>Melolonthinae</taxon>
        <taxon>Holotrichia</taxon>
    </lineage>
</organism>
<protein>
    <submittedName>
        <fullName evidence="1">Clarin</fullName>
    </submittedName>
</protein>
<reference evidence="1" key="1">
    <citation type="submission" date="2022-04" db="EMBL/GenBank/DDBJ databases">
        <title>Chromosome-scale genome assembly of Holotrichia oblita Faldermann.</title>
        <authorList>
            <person name="Rongchong L."/>
        </authorList>
    </citation>
    <scope>NUCLEOTIDE SEQUENCE</scope>
    <source>
        <strain evidence="1">81SQS9</strain>
    </source>
</reference>
<dbReference type="EMBL" id="CM043019">
    <property type="protein sequence ID" value="KAI4460503.1"/>
    <property type="molecule type" value="Genomic_DNA"/>
</dbReference>
<evidence type="ECO:0000313" key="1">
    <source>
        <dbReference type="EMBL" id="KAI4460503.1"/>
    </source>
</evidence>
<evidence type="ECO:0000313" key="2">
    <source>
        <dbReference type="Proteomes" id="UP001056778"/>
    </source>
</evidence>
<accession>A0ACB9T144</accession>
<comment type="caution">
    <text evidence="1">The sequence shown here is derived from an EMBL/GenBank/DDBJ whole genome shotgun (WGS) entry which is preliminary data.</text>
</comment>
<proteinExistence type="predicted"/>